<feature type="transmembrane region" description="Helical" evidence="1">
    <location>
        <begin position="302"/>
        <end position="322"/>
    </location>
</feature>
<keyword evidence="1" id="KW-0472">Membrane</keyword>
<sequence length="382" mass="40199">MNARVVGVDVARCLALLGMMATHILPGVSDGEVPLVHQVAAGRSSALFAVLAGLSLALVAGGRGFLRGRRWLGMLAGTAVRATMIAFVGLLLGEVESGIAVILVYYAVLFVVAVPFMALSTPALVAVTVGWIGLSPLVSHWLRDRVSLTTYEVPAFDSFEAPGALARDLLLTGYYPVLTWVSYVLVGLLIGRMDLRSRRTPLLLAGVGGAAAVLAWQLSDRLLAPADVRGELVRTFEGAGWRGNLDTTLTDGLYGVTPTGSPWWLAVRAPHSGTSPDLLMTIGSALLVLVVCLVVGRWAPRFLGIAFGAGAMTFSLYTLHVLLRSEGVWDGDDVATYLGQAALVLVVGAAFRLAGLRGSLEMLTGALSNGARRAVEARAGRR</sequence>
<feature type="transmembrane region" description="Helical" evidence="1">
    <location>
        <begin position="71"/>
        <end position="92"/>
    </location>
</feature>
<dbReference type="AlphaFoldDB" id="A0A6J4MNM4"/>
<dbReference type="EMBL" id="CADCUK010000032">
    <property type="protein sequence ID" value="CAA9364706.1"/>
    <property type="molecule type" value="Genomic_DNA"/>
</dbReference>
<keyword evidence="1" id="KW-1133">Transmembrane helix</keyword>
<evidence type="ECO:0000256" key="1">
    <source>
        <dbReference type="SAM" id="Phobius"/>
    </source>
</evidence>
<evidence type="ECO:0000259" key="2">
    <source>
        <dbReference type="Pfam" id="PF07786"/>
    </source>
</evidence>
<gene>
    <name evidence="3" type="ORF">AVDCRST_MAG47-474</name>
</gene>
<feature type="transmembrane region" description="Helical" evidence="1">
    <location>
        <begin position="202"/>
        <end position="219"/>
    </location>
</feature>
<name>A0A6J4MNM4_9ACTN</name>
<feature type="transmembrane region" description="Helical" evidence="1">
    <location>
        <begin position="40"/>
        <end position="59"/>
    </location>
</feature>
<dbReference type="InterPro" id="IPR012429">
    <property type="entry name" value="HGSNAT_cat"/>
</dbReference>
<feature type="domain" description="Heparan-alpha-glucosaminide N-acetyltransferase catalytic" evidence="2">
    <location>
        <begin position="4"/>
        <end position="197"/>
    </location>
</feature>
<organism evidence="3">
    <name type="scientific">uncultured Nocardioidaceae bacterium</name>
    <dbReference type="NCBI Taxonomy" id="253824"/>
    <lineage>
        <taxon>Bacteria</taxon>
        <taxon>Bacillati</taxon>
        <taxon>Actinomycetota</taxon>
        <taxon>Actinomycetes</taxon>
        <taxon>Propionibacteriales</taxon>
        <taxon>Nocardioidaceae</taxon>
        <taxon>environmental samples</taxon>
    </lineage>
</organism>
<proteinExistence type="predicted"/>
<feature type="transmembrane region" description="Helical" evidence="1">
    <location>
        <begin position="123"/>
        <end position="142"/>
    </location>
</feature>
<reference evidence="3" key="1">
    <citation type="submission" date="2020-02" db="EMBL/GenBank/DDBJ databases">
        <authorList>
            <person name="Meier V. D."/>
        </authorList>
    </citation>
    <scope>NUCLEOTIDE SEQUENCE</scope>
    <source>
        <strain evidence="3">AVDCRST_MAG47</strain>
    </source>
</reference>
<feature type="transmembrane region" description="Helical" evidence="1">
    <location>
        <begin position="334"/>
        <end position="354"/>
    </location>
</feature>
<evidence type="ECO:0000313" key="3">
    <source>
        <dbReference type="EMBL" id="CAA9364706.1"/>
    </source>
</evidence>
<protein>
    <submittedName>
        <fullName evidence="3">Membrane protein</fullName>
    </submittedName>
</protein>
<dbReference type="Pfam" id="PF07786">
    <property type="entry name" value="HGSNAT_cat"/>
    <property type="match status" value="1"/>
</dbReference>
<feature type="transmembrane region" description="Helical" evidence="1">
    <location>
        <begin position="278"/>
        <end position="295"/>
    </location>
</feature>
<feature type="transmembrane region" description="Helical" evidence="1">
    <location>
        <begin position="173"/>
        <end position="190"/>
    </location>
</feature>
<accession>A0A6J4MNM4</accession>
<feature type="transmembrane region" description="Helical" evidence="1">
    <location>
        <begin position="98"/>
        <end position="116"/>
    </location>
</feature>
<keyword evidence="1" id="KW-0812">Transmembrane</keyword>